<accession>A0A9W8LJF7</accession>
<evidence type="ECO:0000256" key="1">
    <source>
        <dbReference type="SAM" id="MobiDB-lite"/>
    </source>
</evidence>
<evidence type="ECO:0000313" key="2">
    <source>
        <dbReference type="EMBL" id="KAJ2782485.1"/>
    </source>
</evidence>
<name>A0A9W8LJF7_9FUNG</name>
<sequence length="170" mass="17696">MEFSQRPAPAPLSGAHGFITAAAGVAPPAHYSPYPPQPAAPYAAYAQPAPDAYGARARRLPSVSELLVSPDAGAQQQYAPHQSQPRHYPPRADPAAYSVDAPAVTPHRNSASSTSSHVTLVDKHSPVAYHLGAKAAAPAPAPAPDRGAYEDDVFMAANILMSLRACKVPC</sequence>
<protein>
    <submittedName>
        <fullName evidence="2">Uncharacterized protein</fullName>
    </submittedName>
</protein>
<dbReference type="AlphaFoldDB" id="A0A9W8LJF7"/>
<dbReference type="EMBL" id="JANBUL010000071">
    <property type="protein sequence ID" value="KAJ2782485.1"/>
    <property type="molecule type" value="Genomic_DNA"/>
</dbReference>
<dbReference type="OrthoDB" id="5573116at2759"/>
<comment type="caution">
    <text evidence="2">The sequence shown here is derived from an EMBL/GenBank/DDBJ whole genome shotgun (WGS) entry which is preliminary data.</text>
</comment>
<feature type="region of interest" description="Disordered" evidence="1">
    <location>
        <begin position="67"/>
        <end position="97"/>
    </location>
</feature>
<organism evidence="2 3">
    <name type="scientific">Coemansia javaensis</name>
    <dbReference type="NCBI Taxonomy" id="2761396"/>
    <lineage>
        <taxon>Eukaryota</taxon>
        <taxon>Fungi</taxon>
        <taxon>Fungi incertae sedis</taxon>
        <taxon>Zoopagomycota</taxon>
        <taxon>Kickxellomycotina</taxon>
        <taxon>Kickxellomycetes</taxon>
        <taxon>Kickxellales</taxon>
        <taxon>Kickxellaceae</taxon>
        <taxon>Coemansia</taxon>
    </lineage>
</organism>
<dbReference type="Proteomes" id="UP001140217">
    <property type="component" value="Unassembled WGS sequence"/>
</dbReference>
<keyword evidence="3" id="KW-1185">Reference proteome</keyword>
<gene>
    <name evidence="2" type="ORF">H4R18_002237</name>
</gene>
<reference evidence="2" key="1">
    <citation type="submission" date="2022-07" db="EMBL/GenBank/DDBJ databases">
        <title>Phylogenomic reconstructions and comparative analyses of Kickxellomycotina fungi.</title>
        <authorList>
            <person name="Reynolds N.K."/>
            <person name="Stajich J.E."/>
            <person name="Barry K."/>
            <person name="Grigoriev I.V."/>
            <person name="Crous P."/>
            <person name="Smith M.E."/>
        </authorList>
    </citation>
    <scope>NUCLEOTIDE SEQUENCE</scope>
    <source>
        <strain evidence="2">NBRC 105414</strain>
    </source>
</reference>
<proteinExistence type="predicted"/>
<evidence type="ECO:0000313" key="3">
    <source>
        <dbReference type="Proteomes" id="UP001140217"/>
    </source>
</evidence>
<feature type="compositionally biased region" description="Polar residues" evidence="1">
    <location>
        <begin position="74"/>
        <end position="85"/>
    </location>
</feature>